<keyword evidence="1" id="KW-0732">Signal</keyword>
<dbReference type="Proteomes" id="UP000811899">
    <property type="component" value="Unassembled WGS sequence"/>
</dbReference>
<gene>
    <name evidence="3" type="ORF">KI809_14850</name>
</gene>
<sequence>MLGNIRLIVAVVVLLGGLQTVEAADTIRINGSGSALDMLRPMISAYRKANPGVTIIMEKPLGSSGAVKALLAGVLDIVVSSKNLKPEETQQGAIAREYGRTPLLFVTNMDVKKDNFTLQELKEIYEGKMLSWPDGKPLRLVLRPEGDIDTKIIRGLAPAVDAAVTVAMKRHGMKVAITDPDLIETVAKTPGAVGATSLCTLLVLKPKLNPLALNGVKASTRNLSDGSYPAAKEIRFVTTAKSPLAATRFLDFVYSAKGRGIAEKSGVLLTAQTQAAK</sequence>
<dbReference type="Gene3D" id="3.40.190.10">
    <property type="entry name" value="Periplasmic binding protein-like II"/>
    <property type="match status" value="2"/>
</dbReference>
<feature type="domain" description="PBP" evidence="2">
    <location>
        <begin position="23"/>
        <end position="256"/>
    </location>
</feature>
<comment type="caution">
    <text evidence="3">The sequence shown here is derived from an EMBL/GenBank/DDBJ whole genome shotgun (WGS) entry which is preliminary data.</text>
</comment>
<dbReference type="SUPFAM" id="SSF53850">
    <property type="entry name" value="Periplasmic binding protein-like II"/>
    <property type="match status" value="1"/>
</dbReference>
<dbReference type="EMBL" id="JAHCVJ010000006">
    <property type="protein sequence ID" value="MBT0665585.1"/>
    <property type="molecule type" value="Genomic_DNA"/>
</dbReference>
<proteinExistence type="predicted"/>
<name>A0AAW4L7S7_9BACT</name>
<dbReference type="PANTHER" id="PTHR30570:SF1">
    <property type="entry name" value="PHOSPHATE-BINDING PROTEIN PSTS"/>
    <property type="match status" value="1"/>
</dbReference>
<keyword evidence="4" id="KW-1185">Reference proteome</keyword>
<dbReference type="InterPro" id="IPR024370">
    <property type="entry name" value="PBP_domain"/>
</dbReference>
<dbReference type="AlphaFoldDB" id="A0AAW4L7S7"/>
<evidence type="ECO:0000256" key="1">
    <source>
        <dbReference type="ARBA" id="ARBA00022729"/>
    </source>
</evidence>
<dbReference type="RefSeq" id="WP_214172359.1">
    <property type="nucleotide sequence ID" value="NZ_JAHCVJ010000006.1"/>
</dbReference>
<reference evidence="3 4" key="1">
    <citation type="submission" date="2021-05" db="EMBL/GenBank/DDBJ databases">
        <title>The draft genome of Geobacter pelophilus DSM 12255.</title>
        <authorList>
            <person name="Xu Z."/>
            <person name="Masuda Y."/>
            <person name="Itoh H."/>
            <person name="Senoo K."/>
        </authorList>
    </citation>
    <scope>NUCLEOTIDE SEQUENCE [LARGE SCALE GENOMIC DNA]</scope>
    <source>
        <strain evidence="3 4">DSM 12255</strain>
    </source>
</reference>
<evidence type="ECO:0000313" key="4">
    <source>
        <dbReference type="Proteomes" id="UP000811899"/>
    </source>
</evidence>
<protein>
    <submittedName>
        <fullName evidence="3">Substrate-binding domain-containing protein</fullName>
    </submittedName>
</protein>
<organism evidence="3 4">
    <name type="scientific">Geoanaerobacter pelophilus</name>
    <dbReference type="NCBI Taxonomy" id="60036"/>
    <lineage>
        <taxon>Bacteria</taxon>
        <taxon>Pseudomonadati</taxon>
        <taxon>Thermodesulfobacteriota</taxon>
        <taxon>Desulfuromonadia</taxon>
        <taxon>Geobacterales</taxon>
        <taxon>Geobacteraceae</taxon>
        <taxon>Geoanaerobacter</taxon>
    </lineage>
</organism>
<dbReference type="InterPro" id="IPR050811">
    <property type="entry name" value="Phosphate_ABC_transporter"/>
</dbReference>
<evidence type="ECO:0000313" key="3">
    <source>
        <dbReference type="EMBL" id="MBT0665585.1"/>
    </source>
</evidence>
<accession>A0AAW4L7S7</accession>
<evidence type="ECO:0000259" key="2">
    <source>
        <dbReference type="Pfam" id="PF12849"/>
    </source>
</evidence>
<dbReference type="Pfam" id="PF12849">
    <property type="entry name" value="PBP_like_2"/>
    <property type="match status" value="1"/>
</dbReference>
<dbReference type="PANTHER" id="PTHR30570">
    <property type="entry name" value="PERIPLASMIC PHOSPHATE BINDING COMPONENT OF PHOSPHATE ABC TRANSPORTER"/>
    <property type="match status" value="1"/>
</dbReference>